<accession>A0A0R1RT97</accession>
<dbReference type="PATRIC" id="fig|1423747.3.peg.297"/>
<protein>
    <recommendedName>
        <fullName evidence="3">RibT protein</fullName>
    </recommendedName>
</protein>
<dbReference type="EMBL" id="AZEX01000070">
    <property type="protein sequence ID" value="KRL58420.1"/>
    <property type="molecule type" value="Genomic_DNA"/>
</dbReference>
<sequence length="122" mass="14177">MLFKYKNDYEKIAMGFLSFIPDLKEVSHVQSELAFYNNDDQHILYLWQNEAGDFAGIVGIELGTDYILVRHISLNPSERSDHRFYEVLDELAAMYPKSRVMGSLDTAALIAKWEQHQTKEMD</sequence>
<gene>
    <name evidence="1" type="ORF">FC69_GL000290</name>
</gene>
<evidence type="ECO:0008006" key="3">
    <source>
        <dbReference type="Google" id="ProtNLM"/>
    </source>
</evidence>
<name>A0A0R1RT97_9LACO</name>
<organism evidence="1 2">
    <name type="scientific">Latilactobacillus fuchuensis DSM 14340 = JCM 11249</name>
    <dbReference type="NCBI Taxonomy" id="1423747"/>
    <lineage>
        <taxon>Bacteria</taxon>
        <taxon>Bacillati</taxon>
        <taxon>Bacillota</taxon>
        <taxon>Bacilli</taxon>
        <taxon>Lactobacillales</taxon>
        <taxon>Lactobacillaceae</taxon>
        <taxon>Latilactobacillus</taxon>
    </lineage>
</organism>
<proteinExistence type="predicted"/>
<dbReference type="RefSeq" id="WP_025082350.1">
    <property type="nucleotide sequence ID" value="NZ_AZEX01000070.1"/>
</dbReference>
<dbReference type="STRING" id="1423747.FC69_GL000290"/>
<dbReference type="AlphaFoldDB" id="A0A0R1RT97"/>
<dbReference type="Proteomes" id="UP000051264">
    <property type="component" value="Unassembled WGS sequence"/>
</dbReference>
<dbReference type="OrthoDB" id="2189687at2"/>
<comment type="caution">
    <text evidence="1">The sequence shown here is derived from an EMBL/GenBank/DDBJ whole genome shotgun (WGS) entry which is preliminary data.</text>
</comment>
<reference evidence="1 2" key="1">
    <citation type="journal article" date="2015" name="Genome Announc.">
        <title>Expanding the biotechnology potential of lactobacilli through comparative genomics of 213 strains and associated genera.</title>
        <authorList>
            <person name="Sun Z."/>
            <person name="Harris H.M."/>
            <person name="McCann A."/>
            <person name="Guo C."/>
            <person name="Argimon S."/>
            <person name="Zhang W."/>
            <person name="Yang X."/>
            <person name="Jeffery I.B."/>
            <person name="Cooney J.C."/>
            <person name="Kagawa T.F."/>
            <person name="Liu W."/>
            <person name="Song Y."/>
            <person name="Salvetti E."/>
            <person name="Wrobel A."/>
            <person name="Rasinkangas P."/>
            <person name="Parkhill J."/>
            <person name="Rea M.C."/>
            <person name="O'Sullivan O."/>
            <person name="Ritari J."/>
            <person name="Douillard F.P."/>
            <person name="Paul Ross R."/>
            <person name="Yang R."/>
            <person name="Briner A.E."/>
            <person name="Felis G.E."/>
            <person name="de Vos W.M."/>
            <person name="Barrangou R."/>
            <person name="Klaenhammer T.R."/>
            <person name="Caufield P.W."/>
            <person name="Cui Y."/>
            <person name="Zhang H."/>
            <person name="O'Toole P.W."/>
        </authorList>
    </citation>
    <scope>NUCLEOTIDE SEQUENCE [LARGE SCALE GENOMIC DNA]</scope>
    <source>
        <strain evidence="1 2">DSM 14340</strain>
    </source>
</reference>
<evidence type="ECO:0000313" key="2">
    <source>
        <dbReference type="Proteomes" id="UP000051264"/>
    </source>
</evidence>
<dbReference type="eggNOG" id="COG0456">
    <property type="taxonomic scope" value="Bacteria"/>
</dbReference>
<evidence type="ECO:0000313" key="1">
    <source>
        <dbReference type="EMBL" id="KRL58420.1"/>
    </source>
</evidence>